<dbReference type="AlphaFoldDB" id="A0A6G0YFV6"/>
<organism evidence="6 7">
    <name type="scientific">Aphis craccivora</name>
    <name type="common">Cowpea aphid</name>
    <dbReference type="NCBI Taxonomy" id="307492"/>
    <lineage>
        <taxon>Eukaryota</taxon>
        <taxon>Metazoa</taxon>
        <taxon>Ecdysozoa</taxon>
        <taxon>Arthropoda</taxon>
        <taxon>Hexapoda</taxon>
        <taxon>Insecta</taxon>
        <taxon>Pterygota</taxon>
        <taxon>Neoptera</taxon>
        <taxon>Paraneoptera</taxon>
        <taxon>Hemiptera</taxon>
        <taxon>Sternorrhyncha</taxon>
        <taxon>Aphidomorpha</taxon>
        <taxon>Aphidoidea</taxon>
        <taxon>Aphididae</taxon>
        <taxon>Aphidini</taxon>
        <taxon>Aphis</taxon>
        <taxon>Aphis</taxon>
    </lineage>
</organism>
<dbReference type="PANTHER" id="PTHR46035:SF1">
    <property type="entry name" value="TETRATRICOPEPTIDE REPEAT PROTEIN 4"/>
    <property type="match status" value="1"/>
</dbReference>
<dbReference type="Gene3D" id="1.25.40.10">
    <property type="entry name" value="Tetratricopeptide repeat domain"/>
    <property type="match status" value="1"/>
</dbReference>
<protein>
    <submittedName>
        <fullName evidence="6">Tetratricopeptide repeat protein 4 isoform X1</fullName>
    </submittedName>
</protein>
<feature type="domain" description="Cns1/TTC4 wheel" evidence="5">
    <location>
        <begin position="284"/>
        <end position="343"/>
    </location>
</feature>
<evidence type="ECO:0000256" key="1">
    <source>
        <dbReference type="ARBA" id="ARBA00022737"/>
    </source>
</evidence>
<dbReference type="GO" id="GO:0005634">
    <property type="term" value="C:nucleus"/>
    <property type="evidence" value="ECO:0007669"/>
    <property type="project" value="TreeGrafter"/>
</dbReference>
<feature type="compositionally biased region" description="Basic and acidic residues" evidence="4">
    <location>
        <begin position="18"/>
        <end position="31"/>
    </location>
</feature>
<dbReference type="SMART" id="SM00028">
    <property type="entry name" value="TPR"/>
    <property type="match status" value="3"/>
</dbReference>
<proteinExistence type="inferred from homology"/>
<dbReference type="EMBL" id="VUJU01004228">
    <property type="protein sequence ID" value="KAF0755118.1"/>
    <property type="molecule type" value="Genomic_DNA"/>
</dbReference>
<evidence type="ECO:0000256" key="4">
    <source>
        <dbReference type="SAM" id="MobiDB-lite"/>
    </source>
</evidence>
<dbReference type="GO" id="GO:0030544">
    <property type="term" value="F:Hsp70 protein binding"/>
    <property type="evidence" value="ECO:0007669"/>
    <property type="project" value="TreeGrafter"/>
</dbReference>
<dbReference type="GO" id="GO:0051879">
    <property type="term" value="F:Hsp90 protein binding"/>
    <property type="evidence" value="ECO:0007669"/>
    <property type="project" value="InterPro"/>
</dbReference>
<dbReference type="Pfam" id="PF18972">
    <property type="entry name" value="Wheel"/>
    <property type="match status" value="1"/>
</dbReference>
<keyword evidence="1" id="KW-0677">Repeat</keyword>
<dbReference type="CDD" id="cd21380">
    <property type="entry name" value="CTWD_Cns1"/>
    <property type="match status" value="1"/>
</dbReference>
<accession>A0A6G0YFV6</accession>
<dbReference type="OrthoDB" id="420195at2759"/>
<reference evidence="6 7" key="1">
    <citation type="submission" date="2019-08" db="EMBL/GenBank/DDBJ databases">
        <title>Whole genome of Aphis craccivora.</title>
        <authorList>
            <person name="Voronova N.V."/>
            <person name="Shulinski R.S."/>
            <person name="Bandarenka Y.V."/>
            <person name="Zhorov D.G."/>
            <person name="Warner D."/>
        </authorList>
    </citation>
    <scope>NUCLEOTIDE SEQUENCE [LARGE SCALE GENOMIC DNA]</scope>
    <source>
        <strain evidence="6">180601</strain>
        <tissue evidence="6">Whole Body</tissue>
    </source>
</reference>
<dbReference type="GO" id="GO:0006457">
    <property type="term" value="P:protein folding"/>
    <property type="evidence" value="ECO:0007669"/>
    <property type="project" value="TreeGrafter"/>
</dbReference>
<dbReference type="SUPFAM" id="SSF48452">
    <property type="entry name" value="TPR-like"/>
    <property type="match status" value="1"/>
</dbReference>
<dbReference type="InterPro" id="IPR019734">
    <property type="entry name" value="TPR_rpt"/>
</dbReference>
<dbReference type="InterPro" id="IPR011990">
    <property type="entry name" value="TPR-like_helical_dom_sf"/>
</dbReference>
<evidence type="ECO:0000313" key="7">
    <source>
        <dbReference type="Proteomes" id="UP000478052"/>
    </source>
</evidence>
<dbReference type="PANTHER" id="PTHR46035">
    <property type="entry name" value="TETRATRICOPEPTIDE REPEAT PROTEIN 4"/>
    <property type="match status" value="1"/>
</dbReference>
<evidence type="ECO:0000313" key="6">
    <source>
        <dbReference type="EMBL" id="KAF0755118.1"/>
    </source>
</evidence>
<comment type="caution">
    <text evidence="6">The sequence shown here is derived from an EMBL/GenBank/DDBJ whole genome shotgun (WGS) entry which is preliminary data.</text>
</comment>
<comment type="similarity">
    <text evidence="3">Belongs to the TTC4 family.</text>
</comment>
<dbReference type="Proteomes" id="UP000478052">
    <property type="component" value="Unassembled WGS sequence"/>
</dbReference>
<feature type="region of interest" description="Disordered" evidence="4">
    <location>
        <begin position="1"/>
        <end position="33"/>
    </location>
</feature>
<sequence>MTYRTDRYLGTGDSKQPMTDEERAELASRLDEDLDNFIDNLQKTPYKDGWKEETWREEMEKHPFFMTKPPEPEDQPSPLVEGLQNLRYDPDDNTPEELATKHKDDGNFNFKCRKYKLAILSYQEGLKLDFQNDELRAQMFNNMSASHYFLKNFRSSLTAAEQALKLKADYEKTILRAINCCVQLKEFDKCSNFCDKYLELVPGDDNVIRIKKEAFKSKKIAEMEKRKAIKIEKQKEADHTKLLLELNKRKLNIVGKSGPIKELTIFDPRVPGLVKPVHLIGDFLVWPVVFLYPEYKTSDMIQEFNETTILYTHLVEIFAERPEWDVEGKYNADSVNVYFESVNEYKSGTKITKIDPRTCTLFEALTVLRCPIENGTPVFLVFFAGGQFEKEFLEEVP</sequence>
<name>A0A6G0YFV6_APHCR</name>
<dbReference type="GO" id="GO:0005829">
    <property type="term" value="C:cytosol"/>
    <property type="evidence" value="ECO:0007669"/>
    <property type="project" value="TreeGrafter"/>
</dbReference>
<evidence type="ECO:0000259" key="5">
    <source>
        <dbReference type="Pfam" id="PF18972"/>
    </source>
</evidence>
<evidence type="ECO:0000256" key="2">
    <source>
        <dbReference type="ARBA" id="ARBA00022803"/>
    </source>
</evidence>
<dbReference type="InterPro" id="IPR044059">
    <property type="entry name" value="Csn1/TTC4_wheel"/>
</dbReference>
<keyword evidence="2" id="KW-0802">TPR repeat</keyword>
<evidence type="ECO:0000256" key="3">
    <source>
        <dbReference type="ARBA" id="ARBA00023602"/>
    </source>
</evidence>
<keyword evidence="7" id="KW-1185">Reference proteome</keyword>
<gene>
    <name evidence="6" type="ORF">FWK35_00027889</name>
</gene>